<evidence type="ECO:0000313" key="11">
    <source>
        <dbReference type="EMBL" id="RNF22469.1"/>
    </source>
</evidence>
<feature type="transmembrane region" description="Helical" evidence="10">
    <location>
        <begin position="38"/>
        <end position="57"/>
    </location>
</feature>
<dbReference type="Pfam" id="PF03083">
    <property type="entry name" value="MtN3_slv"/>
    <property type="match status" value="2"/>
</dbReference>
<name>A0A422PXI3_9TRYP</name>
<protein>
    <submittedName>
        <fullName evidence="11">Solute carrier family 50 (Sugar transporter)</fullName>
    </submittedName>
</protein>
<evidence type="ECO:0000256" key="3">
    <source>
        <dbReference type="ARBA" id="ARBA00022448"/>
    </source>
</evidence>
<keyword evidence="3" id="KW-0813">Transport</keyword>
<evidence type="ECO:0000256" key="9">
    <source>
        <dbReference type="ARBA" id="ARBA00023136"/>
    </source>
</evidence>
<organism evidence="11 12">
    <name type="scientific">Trypanosoma conorhini</name>
    <dbReference type="NCBI Taxonomy" id="83891"/>
    <lineage>
        <taxon>Eukaryota</taxon>
        <taxon>Discoba</taxon>
        <taxon>Euglenozoa</taxon>
        <taxon>Kinetoplastea</taxon>
        <taxon>Metakinetoplastina</taxon>
        <taxon>Trypanosomatida</taxon>
        <taxon>Trypanosomatidae</taxon>
        <taxon>Trypanosoma</taxon>
    </lineage>
</organism>
<evidence type="ECO:0000256" key="5">
    <source>
        <dbReference type="ARBA" id="ARBA00022597"/>
    </source>
</evidence>
<proteinExistence type="inferred from homology"/>
<accession>A0A422PXI3</accession>
<keyword evidence="6 10" id="KW-0812">Transmembrane</keyword>
<dbReference type="AlphaFoldDB" id="A0A422PXI3"/>
<dbReference type="OrthoDB" id="409725at2759"/>
<feature type="transmembrane region" description="Helical" evidence="10">
    <location>
        <begin position="137"/>
        <end position="158"/>
    </location>
</feature>
<dbReference type="GeneID" id="40316680"/>
<evidence type="ECO:0000256" key="4">
    <source>
        <dbReference type="ARBA" id="ARBA00022475"/>
    </source>
</evidence>
<comment type="subcellular location">
    <subcellularLocation>
        <location evidence="1">Cell membrane</location>
        <topology evidence="1">Multi-pass membrane protein</topology>
    </subcellularLocation>
</comment>
<keyword evidence="9 10" id="KW-0472">Membrane</keyword>
<sequence length="240" mass="24947">MSNSASVVAVMATVATVGTVGSPVVTVRNMERQCSVGVMTPTFFCAQLVNCVVWSIYGVLQSSFAIIACNVVGNAVATYCLLVFLAVARLEEMSGRRLPSTTYKKSRMSVIATLCIIAGVSALIVALAAASPHGARVFNGLLGGCTSAFMLGSPLALAGTIVRNKNAEGLAPLTMAFGLANTLLWFLYGVLTGDPFIMAPNVVGALACCFQFLLLFRYGRRPGEAVAVKTAVAPLPLADA</sequence>
<feature type="transmembrane region" description="Helical" evidence="10">
    <location>
        <begin position="109"/>
        <end position="131"/>
    </location>
</feature>
<dbReference type="GO" id="GO:0051119">
    <property type="term" value="F:sugar transmembrane transporter activity"/>
    <property type="evidence" value="ECO:0007669"/>
    <property type="project" value="InterPro"/>
</dbReference>
<dbReference type="RefSeq" id="XP_029229854.1">
    <property type="nucleotide sequence ID" value="XM_029369991.1"/>
</dbReference>
<evidence type="ECO:0000256" key="2">
    <source>
        <dbReference type="ARBA" id="ARBA00007809"/>
    </source>
</evidence>
<keyword evidence="4" id="KW-1003">Cell membrane</keyword>
<evidence type="ECO:0000256" key="1">
    <source>
        <dbReference type="ARBA" id="ARBA00004651"/>
    </source>
</evidence>
<feature type="transmembrane region" description="Helical" evidence="10">
    <location>
        <begin position="6"/>
        <end position="26"/>
    </location>
</feature>
<reference evidence="11 12" key="1">
    <citation type="journal article" date="2018" name="BMC Genomics">
        <title>Genomic comparison of Trypanosoma conorhini and Trypanosoma rangeli to Trypanosoma cruzi strains of high and low virulence.</title>
        <authorList>
            <person name="Bradwell K.R."/>
            <person name="Koparde V.N."/>
            <person name="Matveyev A.V."/>
            <person name="Serrano M.G."/>
            <person name="Alves J.M."/>
            <person name="Parikh H."/>
            <person name="Huang B."/>
            <person name="Lee V."/>
            <person name="Espinosa-Alvarez O."/>
            <person name="Ortiz P.A."/>
            <person name="Costa-Martins A.G."/>
            <person name="Teixeira M.M."/>
            <person name="Buck G.A."/>
        </authorList>
    </citation>
    <scope>NUCLEOTIDE SEQUENCE [LARGE SCALE GENOMIC DNA]</scope>
    <source>
        <strain evidence="11 12">025E</strain>
    </source>
</reference>
<keyword evidence="8 10" id="KW-1133">Transmembrane helix</keyword>
<evidence type="ECO:0000313" key="12">
    <source>
        <dbReference type="Proteomes" id="UP000284403"/>
    </source>
</evidence>
<keyword evidence="5 11" id="KW-0762">Sugar transport</keyword>
<gene>
    <name evidence="11" type="ORF">Tco025E_03069</name>
</gene>
<feature type="transmembrane region" description="Helical" evidence="10">
    <location>
        <begin position="197"/>
        <end position="216"/>
    </location>
</feature>
<evidence type="ECO:0000256" key="7">
    <source>
        <dbReference type="ARBA" id="ARBA00022737"/>
    </source>
</evidence>
<dbReference type="Proteomes" id="UP000284403">
    <property type="component" value="Unassembled WGS sequence"/>
</dbReference>
<dbReference type="GO" id="GO:0005886">
    <property type="term" value="C:plasma membrane"/>
    <property type="evidence" value="ECO:0007669"/>
    <property type="project" value="UniProtKB-SubCell"/>
</dbReference>
<evidence type="ECO:0000256" key="10">
    <source>
        <dbReference type="SAM" id="Phobius"/>
    </source>
</evidence>
<evidence type="ECO:0000256" key="8">
    <source>
        <dbReference type="ARBA" id="ARBA00022989"/>
    </source>
</evidence>
<dbReference type="Gene3D" id="1.20.1280.290">
    <property type="match status" value="2"/>
</dbReference>
<comment type="caution">
    <text evidence="11">The sequence shown here is derived from an EMBL/GenBank/DDBJ whole genome shotgun (WGS) entry which is preliminary data.</text>
</comment>
<evidence type="ECO:0000256" key="6">
    <source>
        <dbReference type="ARBA" id="ARBA00022692"/>
    </source>
</evidence>
<dbReference type="PANTHER" id="PTHR10791:SF30">
    <property type="entry name" value="SUGAR TRANSPORTER SWEET1"/>
    <property type="match status" value="1"/>
</dbReference>
<feature type="transmembrane region" description="Helical" evidence="10">
    <location>
        <begin position="170"/>
        <end position="191"/>
    </location>
</feature>
<feature type="transmembrane region" description="Helical" evidence="10">
    <location>
        <begin position="63"/>
        <end position="88"/>
    </location>
</feature>
<comment type="similarity">
    <text evidence="2">Belongs to the SWEET sugar transporter family.</text>
</comment>
<dbReference type="EMBL" id="MKKU01000136">
    <property type="protein sequence ID" value="RNF22469.1"/>
    <property type="molecule type" value="Genomic_DNA"/>
</dbReference>
<dbReference type="InterPro" id="IPR004316">
    <property type="entry name" value="SWEET_rpt"/>
</dbReference>
<dbReference type="PANTHER" id="PTHR10791">
    <property type="entry name" value="RAG1-ACTIVATING PROTEIN 1"/>
    <property type="match status" value="1"/>
</dbReference>
<keyword evidence="12" id="KW-1185">Reference proteome</keyword>
<dbReference type="InterPro" id="IPR047664">
    <property type="entry name" value="SWEET"/>
</dbReference>
<keyword evidence="7" id="KW-0677">Repeat</keyword>